<accession>A0A9X3CIK7</accession>
<protein>
    <submittedName>
        <fullName evidence="1">Uncharacterized protein</fullName>
    </submittedName>
</protein>
<feature type="non-terminal residue" evidence="1">
    <location>
        <position position="1"/>
    </location>
</feature>
<dbReference type="AlphaFoldDB" id="A0A9X3CIK7"/>
<name>A0A9X3CIK7_9VIBR</name>
<evidence type="ECO:0000313" key="2">
    <source>
        <dbReference type="Proteomes" id="UP001155586"/>
    </source>
</evidence>
<evidence type="ECO:0000313" key="1">
    <source>
        <dbReference type="EMBL" id="MCW8336472.1"/>
    </source>
</evidence>
<dbReference type="Proteomes" id="UP001155586">
    <property type="component" value="Unassembled WGS sequence"/>
</dbReference>
<dbReference type="RefSeq" id="WP_265689564.1">
    <property type="nucleotide sequence ID" value="NZ_JAKRRX010000252.1"/>
</dbReference>
<reference evidence="1" key="1">
    <citation type="submission" date="2022-02" db="EMBL/GenBank/DDBJ databases">
        <title>Vibrio sp. nov., a new bacterium isolated from Bohai sea, China.</title>
        <authorList>
            <person name="Yuan Y."/>
        </authorList>
    </citation>
    <scope>NUCLEOTIDE SEQUENCE</scope>
    <source>
        <strain evidence="1">DBSS07</strain>
    </source>
</reference>
<organism evidence="1 2">
    <name type="scientific">Vibrio paucivorans</name>
    <dbReference type="NCBI Taxonomy" id="2829489"/>
    <lineage>
        <taxon>Bacteria</taxon>
        <taxon>Pseudomonadati</taxon>
        <taxon>Pseudomonadota</taxon>
        <taxon>Gammaproteobacteria</taxon>
        <taxon>Vibrionales</taxon>
        <taxon>Vibrionaceae</taxon>
        <taxon>Vibrio</taxon>
    </lineage>
</organism>
<gene>
    <name evidence="1" type="ORF">MD483_21935</name>
</gene>
<keyword evidence="2" id="KW-1185">Reference proteome</keyword>
<dbReference type="EMBL" id="JAKRRX010000252">
    <property type="protein sequence ID" value="MCW8336472.1"/>
    <property type="molecule type" value="Genomic_DNA"/>
</dbReference>
<proteinExistence type="predicted"/>
<comment type="caution">
    <text evidence="1">The sequence shown here is derived from an EMBL/GenBank/DDBJ whole genome shotgun (WGS) entry which is preliminary data.</text>
</comment>
<sequence length="128" mass="14954">SNYYVQHKDAEINKLEFRCKNCEQTIKTFYIRFEVGEFEGNSPTNETPVIIQKVGEYPRFGKQTPNQVSKLIGRERDHFFKGSISENMGMGIGAFSYYRRVIDARKDNLFDRIIKVLELNKAAHQELI</sequence>